<gene>
    <name evidence="2" type="ORF">GCM10022211_11350</name>
</gene>
<dbReference type="PROSITE" id="PS50995">
    <property type="entry name" value="HTH_MARR_2"/>
    <property type="match status" value="1"/>
</dbReference>
<dbReference type="EMBL" id="BAAAZD010000001">
    <property type="protein sequence ID" value="GAA4001943.1"/>
    <property type="molecule type" value="Genomic_DNA"/>
</dbReference>
<dbReference type="SMART" id="SM00347">
    <property type="entry name" value="HTH_MARR"/>
    <property type="match status" value="1"/>
</dbReference>
<accession>A0ABP7RTH9</accession>
<organism evidence="2 3">
    <name type="scientific">Sphingomonas humi</name>
    <dbReference type="NCBI Taxonomy" id="335630"/>
    <lineage>
        <taxon>Bacteria</taxon>
        <taxon>Pseudomonadati</taxon>
        <taxon>Pseudomonadota</taxon>
        <taxon>Alphaproteobacteria</taxon>
        <taxon>Sphingomonadales</taxon>
        <taxon>Sphingomonadaceae</taxon>
        <taxon>Sphingomonas</taxon>
    </lineage>
</organism>
<protein>
    <recommendedName>
        <fullName evidence="1">HTH marR-type domain-containing protein</fullName>
    </recommendedName>
</protein>
<evidence type="ECO:0000259" key="1">
    <source>
        <dbReference type="PROSITE" id="PS50995"/>
    </source>
</evidence>
<dbReference type="PANTHER" id="PTHR33164">
    <property type="entry name" value="TRANSCRIPTIONAL REGULATOR, MARR FAMILY"/>
    <property type="match status" value="1"/>
</dbReference>
<evidence type="ECO:0000313" key="3">
    <source>
        <dbReference type="Proteomes" id="UP001501310"/>
    </source>
</evidence>
<proteinExistence type="predicted"/>
<dbReference type="Proteomes" id="UP001501310">
    <property type="component" value="Unassembled WGS sequence"/>
</dbReference>
<sequence>MSFINKPPTYASEEPLTQAVMTLSPEEAALARTMLAKLLDNAPAGGDTIMADAPTASVVRLARSILQSRRRRAEHFGPVLFSEPAWEMLLTLFVYADGGERMSVTRLAEFVGTPLTTAIRWLDYLESQRLIERRQCENDRRKFLVELSGKGRSMLHAYFENLLTTLPPLSDIVTRD</sequence>
<dbReference type="InterPro" id="IPR036388">
    <property type="entry name" value="WH-like_DNA-bd_sf"/>
</dbReference>
<comment type="caution">
    <text evidence="2">The sequence shown here is derived from an EMBL/GenBank/DDBJ whole genome shotgun (WGS) entry which is preliminary data.</text>
</comment>
<reference evidence="3" key="1">
    <citation type="journal article" date="2019" name="Int. J. Syst. Evol. Microbiol.">
        <title>The Global Catalogue of Microorganisms (GCM) 10K type strain sequencing project: providing services to taxonomists for standard genome sequencing and annotation.</title>
        <authorList>
            <consortium name="The Broad Institute Genomics Platform"/>
            <consortium name="The Broad Institute Genome Sequencing Center for Infectious Disease"/>
            <person name="Wu L."/>
            <person name="Ma J."/>
        </authorList>
    </citation>
    <scope>NUCLEOTIDE SEQUENCE [LARGE SCALE GENOMIC DNA]</scope>
    <source>
        <strain evidence="3">JCM 16603</strain>
    </source>
</reference>
<dbReference type="PRINTS" id="PR00598">
    <property type="entry name" value="HTHMARR"/>
</dbReference>
<evidence type="ECO:0000313" key="2">
    <source>
        <dbReference type="EMBL" id="GAA4001943.1"/>
    </source>
</evidence>
<dbReference type="PANTHER" id="PTHR33164:SF43">
    <property type="entry name" value="HTH-TYPE TRANSCRIPTIONAL REPRESSOR YETL"/>
    <property type="match status" value="1"/>
</dbReference>
<dbReference type="InterPro" id="IPR000835">
    <property type="entry name" value="HTH_MarR-typ"/>
</dbReference>
<dbReference type="InterPro" id="IPR039422">
    <property type="entry name" value="MarR/SlyA-like"/>
</dbReference>
<keyword evidence="3" id="KW-1185">Reference proteome</keyword>
<dbReference type="SUPFAM" id="SSF46785">
    <property type="entry name" value="Winged helix' DNA-binding domain"/>
    <property type="match status" value="1"/>
</dbReference>
<feature type="domain" description="HTH marR-type" evidence="1">
    <location>
        <begin position="51"/>
        <end position="176"/>
    </location>
</feature>
<dbReference type="Gene3D" id="1.10.10.10">
    <property type="entry name" value="Winged helix-like DNA-binding domain superfamily/Winged helix DNA-binding domain"/>
    <property type="match status" value="1"/>
</dbReference>
<dbReference type="InterPro" id="IPR036390">
    <property type="entry name" value="WH_DNA-bd_sf"/>
</dbReference>
<dbReference type="Pfam" id="PF01047">
    <property type="entry name" value="MarR"/>
    <property type="match status" value="1"/>
</dbReference>
<name>A0ABP7RTH9_9SPHN</name>
<dbReference type="RefSeq" id="WP_344709207.1">
    <property type="nucleotide sequence ID" value="NZ_BAAAZD010000001.1"/>
</dbReference>